<organism evidence="2 3">
    <name type="scientific">Cirrhinus mrigala</name>
    <name type="common">Mrigala</name>
    <dbReference type="NCBI Taxonomy" id="683832"/>
    <lineage>
        <taxon>Eukaryota</taxon>
        <taxon>Metazoa</taxon>
        <taxon>Chordata</taxon>
        <taxon>Craniata</taxon>
        <taxon>Vertebrata</taxon>
        <taxon>Euteleostomi</taxon>
        <taxon>Actinopterygii</taxon>
        <taxon>Neopterygii</taxon>
        <taxon>Teleostei</taxon>
        <taxon>Ostariophysi</taxon>
        <taxon>Cypriniformes</taxon>
        <taxon>Cyprinidae</taxon>
        <taxon>Labeoninae</taxon>
        <taxon>Labeonini</taxon>
        <taxon>Cirrhinus</taxon>
    </lineage>
</organism>
<dbReference type="AlphaFoldDB" id="A0ABD0MCZ6"/>
<keyword evidence="1" id="KW-0175">Coiled coil</keyword>
<proteinExistence type="predicted"/>
<accession>A0ABD0MCZ6</accession>
<evidence type="ECO:0000256" key="1">
    <source>
        <dbReference type="SAM" id="Coils"/>
    </source>
</evidence>
<reference evidence="2 3" key="1">
    <citation type="submission" date="2024-05" db="EMBL/GenBank/DDBJ databases">
        <title>Genome sequencing and assembly of Indian major carp, Cirrhinus mrigala (Hamilton, 1822).</title>
        <authorList>
            <person name="Mohindra V."/>
            <person name="Chowdhury L.M."/>
            <person name="Lal K."/>
            <person name="Jena J.K."/>
        </authorList>
    </citation>
    <scope>NUCLEOTIDE SEQUENCE [LARGE SCALE GENOMIC DNA]</scope>
    <source>
        <strain evidence="2">CM1030</strain>
        <tissue evidence="2">Blood</tissue>
    </source>
</reference>
<feature type="coiled-coil region" evidence="1">
    <location>
        <begin position="34"/>
        <end position="61"/>
    </location>
</feature>
<dbReference type="EMBL" id="JAMKFB020000908">
    <property type="protein sequence ID" value="KAL0146679.1"/>
    <property type="molecule type" value="Genomic_DNA"/>
</dbReference>
<name>A0ABD0MCZ6_CIRMR</name>
<dbReference type="Proteomes" id="UP001529510">
    <property type="component" value="Unassembled WGS sequence"/>
</dbReference>
<protein>
    <submittedName>
        <fullName evidence="2">Uncharacterized protein</fullName>
    </submittedName>
</protein>
<evidence type="ECO:0000313" key="2">
    <source>
        <dbReference type="EMBL" id="KAL0146679.1"/>
    </source>
</evidence>
<keyword evidence="3" id="KW-1185">Reference proteome</keyword>
<comment type="caution">
    <text evidence="2">The sequence shown here is derived from an EMBL/GenBank/DDBJ whole genome shotgun (WGS) entry which is preliminary data.</text>
</comment>
<feature type="non-terminal residue" evidence="2">
    <location>
        <position position="97"/>
    </location>
</feature>
<gene>
    <name evidence="2" type="ORF">M9458_058019</name>
</gene>
<sequence>MSGENTATLSVIALLHAQLLDEMRSSDSDSAVIKELKSAMHDNLKLRYENLKEKLHVASALDPCFKSLPFISEEEREDTFTSLISEMVTLEQVKAHD</sequence>
<evidence type="ECO:0000313" key="3">
    <source>
        <dbReference type="Proteomes" id="UP001529510"/>
    </source>
</evidence>